<dbReference type="RefSeq" id="WP_131272016.1">
    <property type="nucleotide sequence ID" value="NZ_SJOA01000026.1"/>
</dbReference>
<dbReference type="SUPFAM" id="SSF53955">
    <property type="entry name" value="Lysozyme-like"/>
    <property type="match status" value="1"/>
</dbReference>
<dbReference type="Proteomes" id="UP000291380">
    <property type="component" value="Unassembled WGS sequence"/>
</dbReference>
<accession>A0A4V2LP77</accession>
<organism evidence="1 2">
    <name type="scientific">Acinetobacter terrae</name>
    <dbReference type="NCBI Taxonomy" id="2731247"/>
    <lineage>
        <taxon>Bacteria</taxon>
        <taxon>Pseudomonadati</taxon>
        <taxon>Pseudomonadota</taxon>
        <taxon>Gammaproteobacteria</taxon>
        <taxon>Moraxellales</taxon>
        <taxon>Moraxellaceae</taxon>
        <taxon>Acinetobacter</taxon>
        <taxon>Acinetobacter Taxon 24</taxon>
    </lineage>
</organism>
<sequence length="838" mass="91385">MGLLTGEFTEQDEVLNQSKTTNAKTYKPSLAVDVGTSFIYGAEKGLFNLVNAGTRPFIGDEAADKGLANIDRQIKPTHQGTAGHVVSGVTEVLSAAAVTAPLGGAGVATSVGLSTRASEHSRLTQQFGVDQDTADTVSNIGGVSMAALTFVPMSNVFKNGLIDYAATVGGTTLAGQVLQYGQGAILENNGHAKVGEMYKDMATDPTMIMTNLGLGSAFWALGRMRTDPTKTQAEIEQAEAATYDAVDQAIADADRSSIPTQPKTAGDMLQHEANLNQAIDQVMKGEKVNISEATGGQLKTLDDVKNYIRNKNTTNNKPINTTNNKSQSLAEATEANRKALWEKLNPGVKYPTPKTQAKPFTATGTQKRIYDEAKANGLTDADAKVVVALAHFESRGSFSPTVKNPKSTATGVFQFIDGTWKAEGGTSANRHDLNTQIKLGIQHTKSNIKYIEDKTGIVLTGSQIYVPHLLGRGGAQIVFKAIKENPNQSARAVIAKFSKDPDHLMKINGIPKNARIDDAVHFFTKKIDAIAAQHYGAESSLSATRVADDAEATVLTEDLTRPTQDLDTTVQRTDLDTFPDLTTDFIGKADVDAFTARHTVSEDPFADITTDVVNLLDDFDLLKLGEAPKRTVEEDAQFSKELNEILEAFNTEAEHAPIPHTSKGVQVKDRVNDPAKEFKPDESIATEWTKTQRFEDKKYHDQLTRTYRDENGHTVQEMQYRGSYVKRVVNDAHKTDFIHVGRSNKSDFVDHKGNKELETALDRIFEDRSFGYLSQIPKGQEAITKLKDNPNLVISSKKTGEDLTAQQWQQKLQREQDNIQMMAKAMSTLAKCALKQVA</sequence>
<dbReference type="Gene3D" id="1.10.530.10">
    <property type="match status" value="1"/>
</dbReference>
<evidence type="ECO:0000313" key="2">
    <source>
        <dbReference type="Proteomes" id="UP000291380"/>
    </source>
</evidence>
<evidence type="ECO:0000313" key="1">
    <source>
        <dbReference type="EMBL" id="TCB55571.1"/>
    </source>
</evidence>
<dbReference type="CDD" id="cd00442">
    <property type="entry name" value="Lyz-like"/>
    <property type="match status" value="1"/>
</dbReference>
<dbReference type="EMBL" id="SJOA01000026">
    <property type="protein sequence ID" value="TCB55571.1"/>
    <property type="molecule type" value="Genomic_DNA"/>
</dbReference>
<dbReference type="OrthoDB" id="8019720at2"/>
<protein>
    <submittedName>
        <fullName evidence="1">Lytic transglycosylase domain-containing protein</fullName>
    </submittedName>
</protein>
<comment type="caution">
    <text evidence="1">The sequence shown here is derived from an EMBL/GenBank/DDBJ whole genome shotgun (WGS) entry which is preliminary data.</text>
</comment>
<dbReference type="AlphaFoldDB" id="A0A4V2LP77"/>
<proteinExistence type="predicted"/>
<gene>
    <name evidence="1" type="ORF">E0H85_14920</name>
</gene>
<dbReference type="InterPro" id="IPR023346">
    <property type="entry name" value="Lysozyme-like_dom_sf"/>
</dbReference>
<name>A0A4V2LP77_9GAMM</name>
<reference evidence="1 2" key="1">
    <citation type="submission" date="2019-02" db="EMBL/GenBank/DDBJ databases">
        <title>High diversity of culturable Acinetobacter species in natural soil and water ecosystems.</title>
        <authorList>
            <person name="Radolfova-Krizova L."/>
            <person name="Nemec A."/>
        </authorList>
    </citation>
    <scope>NUCLEOTIDE SEQUENCE [LARGE SCALE GENOMIC DNA]</scope>
    <source>
        <strain evidence="1 2">ANC 4281</strain>
    </source>
</reference>